<evidence type="ECO:0000256" key="14">
    <source>
        <dbReference type="PIRNR" id="PIRNR006404"/>
    </source>
</evidence>
<dbReference type="InterPro" id="IPR008915">
    <property type="entry name" value="Peptidase_M50"/>
</dbReference>
<dbReference type="InterPro" id="IPR000644">
    <property type="entry name" value="CBS_dom"/>
</dbReference>
<dbReference type="InterPro" id="IPR046342">
    <property type="entry name" value="CBS_dom_sf"/>
</dbReference>
<dbReference type="GO" id="GO:0008237">
    <property type="term" value="F:metallopeptidase activity"/>
    <property type="evidence" value="ECO:0007669"/>
    <property type="project" value="UniProtKB-UniRule"/>
</dbReference>
<evidence type="ECO:0000256" key="3">
    <source>
        <dbReference type="ARBA" id="ARBA00022475"/>
    </source>
</evidence>
<evidence type="ECO:0000256" key="6">
    <source>
        <dbReference type="ARBA" id="ARBA00022723"/>
    </source>
</evidence>
<feature type="transmembrane region" description="Helical" evidence="14">
    <location>
        <begin position="20"/>
        <end position="41"/>
    </location>
</feature>
<dbReference type="AlphaFoldDB" id="A0A511R6B2"/>
<evidence type="ECO:0000256" key="5">
    <source>
        <dbReference type="ARBA" id="ARBA00022692"/>
    </source>
</evidence>
<dbReference type="SMART" id="SM00116">
    <property type="entry name" value="CBS"/>
    <property type="match status" value="2"/>
</dbReference>
<comment type="caution">
    <text evidence="19">The sequence shown here is derived from an EMBL/GenBank/DDBJ whole genome shotgun (WGS) entry which is preliminary data.</text>
</comment>
<feature type="transmembrane region" description="Helical" evidence="14">
    <location>
        <begin position="205"/>
        <end position="233"/>
    </location>
</feature>
<reference evidence="19 20" key="1">
    <citation type="submission" date="2019-07" db="EMBL/GenBank/DDBJ databases">
        <title>Whole genome shotgun sequence of Meiothermus hypogaeus NBRC 106114.</title>
        <authorList>
            <person name="Hosoyama A."/>
            <person name="Uohara A."/>
            <person name="Ohji S."/>
            <person name="Ichikawa N."/>
        </authorList>
    </citation>
    <scope>NUCLEOTIDE SEQUENCE [LARGE SCALE GENOMIC DNA]</scope>
    <source>
        <strain evidence="19 20">NBRC 106114</strain>
    </source>
</reference>
<feature type="binding site" evidence="16">
    <location>
        <position position="80"/>
    </location>
    <ligand>
        <name>Zn(2+)</name>
        <dbReference type="ChEBI" id="CHEBI:29105"/>
        <note>catalytic</note>
    </ligand>
</feature>
<keyword evidence="7" id="KW-0677">Repeat</keyword>
<feature type="transmembrane region" description="Helical" evidence="14">
    <location>
        <begin position="61"/>
        <end position="79"/>
    </location>
</feature>
<keyword evidence="5 14" id="KW-0812">Transmembrane</keyword>
<comment type="similarity">
    <text evidence="2 14">Belongs to the peptidase M50B family.</text>
</comment>
<comment type="cofactor">
    <cofactor evidence="14 16">
        <name>Zn(2+)</name>
        <dbReference type="ChEBI" id="CHEBI:29105"/>
    </cofactor>
    <text evidence="14 16">Binds 1 zinc ion per subunit.</text>
</comment>
<keyword evidence="4 14" id="KW-0645">Protease</keyword>
<dbReference type="GO" id="GO:0005886">
    <property type="term" value="C:plasma membrane"/>
    <property type="evidence" value="ECO:0007669"/>
    <property type="project" value="UniProtKB-SubCell"/>
</dbReference>
<accession>A0A511R6B2</accession>
<dbReference type="PIRSF" id="PIRSF006404">
    <property type="entry name" value="UCP006404_Pept_M50_CBS"/>
    <property type="match status" value="1"/>
</dbReference>
<dbReference type="GO" id="GO:0046872">
    <property type="term" value="F:metal ion binding"/>
    <property type="evidence" value="ECO:0007669"/>
    <property type="project" value="UniProtKB-UniRule"/>
</dbReference>
<dbReference type="InterPro" id="IPR016483">
    <property type="entry name" value="UCP006404_Pept_M50_CBS"/>
</dbReference>
<evidence type="ECO:0000256" key="2">
    <source>
        <dbReference type="ARBA" id="ARBA00007931"/>
    </source>
</evidence>
<keyword evidence="12 17" id="KW-0129">CBS domain</keyword>
<dbReference type="GO" id="GO:0006508">
    <property type="term" value="P:proteolysis"/>
    <property type="evidence" value="ECO:0007669"/>
    <property type="project" value="UniProtKB-KW"/>
</dbReference>
<dbReference type="Gene3D" id="3.10.580.10">
    <property type="entry name" value="CBS-domain"/>
    <property type="match status" value="2"/>
</dbReference>
<keyword evidence="8 14" id="KW-0378">Hydrolase</keyword>
<evidence type="ECO:0000256" key="4">
    <source>
        <dbReference type="ARBA" id="ARBA00022670"/>
    </source>
</evidence>
<evidence type="ECO:0000256" key="12">
    <source>
        <dbReference type="ARBA" id="ARBA00023122"/>
    </source>
</evidence>
<keyword evidence="6 14" id="KW-0479">Metal-binding</keyword>
<evidence type="ECO:0000259" key="18">
    <source>
        <dbReference type="PROSITE" id="PS51371"/>
    </source>
</evidence>
<keyword evidence="13 14" id="KW-0472">Membrane</keyword>
<sequence length="382" mass="41305">MGEMFSRPIRLPFRLLGIPVSLDLSFLIVLPLFAFLIGSQLPVYLQLLQISAPPELLQGPTPYLLGLLAALGLFLSVLIHELGHALTARAYGVQTREITLWLLGGVAQLEQIPRARGAEAVIAIAGPIVSVLLSGFFTVLRGLLPSSAAEGQFLLGYLGIINLSLALFNLVPALPLDGGRILRSLLALYQPYLVATRTAVATSKVLAFGLGLLGLLVGNLFMLLIAFFVFMAASAEAEQAVLNRTLEGLRVRDLMTREVSVVSPSLSVAELLEKMMLERHVGYPVVEEGRLLGLISLEDLQGASPQTRVQERMRPPLQLDEYTEALTALQRMAEQGFSRLLITDAEGNLVGILSKTDLLRALQLRAAQMSLSNQSSPPLGRA</sequence>
<evidence type="ECO:0000256" key="11">
    <source>
        <dbReference type="ARBA" id="ARBA00023049"/>
    </source>
</evidence>
<feature type="active site" evidence="15">
    <location>
        <position position="81"/>
    </location>
</feature>
<evidence type="ECO:0000256" key="9">
    <source>
        <dbReference type="ARBA" id="ARBA00022833"/>
    </source>
</evidence>
<keyword evidence="9 14" id="KW-0862">Zinc</keyword>
<proteinExistence type="inferred from homology"/>
<feature type="binding site" evidence="16">
    <location>
        <position position="84"/>
    </location>
    <ligand>
        <name>Zn(2+)</name>
        <dbReference type="ChEBI" id="CHEBI:29105"/>
        <note>catalytic</note>
    </ligand>
</feature>
<evidence type="ECO:0000256" key="10">
    <source>
        <dbReference type="ARBA" id="ARBA00022989"/>
    </source>
</evidence>
<dbReference type="Pfam" id="PF02163">
    <property type="entry name" value="Peptidase_M50"/>
    <property type="match status" value="2"/>
</dbReference>
<feature type="binding site" evidence="16">
    <location>
        <position position="177"/>
    </location>
    <ligand>
        <name>Zn(2+)</name>
        <dbReference type="ChEBI" id="CHEBI:29105"/>
        <note>catalytic</note>
    </ligand>
</feature>
<dbReference type="EMBL" id="BJXL01000170">
    <property type="protein sequence ID" value="GEM85080.1"/>
    <property type="molecule type" value="Genomic_DNA"/>
</dbReference>
<feature type="transmembrane region" description="Helical" evidence="14">
    <location>
        <begin position="120"/>
        <end position="140"/>
    </location>
</feature>
<feature type="domain" description="CBS" evidence="18">
    <location>
        <begin position="255"/>
        <end position="311"/>
    </location>
</feature>
<dbReference type="SUPFAM" id="SSF54631">
    <property type="entry name" value="CBS-domain pair"/>
    <property type="match status" value="1"/>
</dbReference>
<feature type="transmembrane region" description="Helical" evidence="14">
    <location>
        <begin position="152"/>
        <end position="174"/>
    </location>
</feature>
<dbReference type="PANTHER" id="PTHR39188">
    <property type="entry name" value="MEMBRANE-ASSOCIATED ZINC METALLOPROTEASE M50B"/>
    <property type="match status" value="1"/>
</dbReference>
<evidence type="ECO:0000256" key="1">
    <source>
        <dbReference type="ARBA" id="ARBA00004651"/>
    </source>
</evidence>
<dbReference type="CDD" id="cd06164">
    <property type="entry name" value="S2P-M50_SpoIVFB_CBS"/>
    <property type="match status" value="1"/>
</dbReference>
<evidence type="ECO:0000256" key="13">
    <source>
        <dbReference type="ARBA" id="ARBA00023136"/>
    </source>
</evidence>
<keyword evidence="3 14" id="KW-1003">Cell membrane</keyword>
<dbReference type="Pfam" id="PF00571">
    <property type="entry name" value="CBS"/>
    <property type="match status" value="2"/>
</dbReference>
<evidence type="ECO:0000313" key="19">
    <source>
        <dbReference type="EMBL" id="GEM85080.1"/>
    </source>
</evidence>
<name>A0A511R6B2_9DEIN</name>
<evidence type="ECO:0000256" key="7">
    <source>
        <dbReference type="ARBA" id="ARBA00022737"/>
    </source>
</evidence>
<evidence type="ECO:0000256" key="17">
    <source>
        <dbReference type="PROSITE-ProRule" id="PRU00703"/>
    </source>
</evidence>
<dbReference type="PANTHER" id="PTHR39188:SF3">
    <property type="entry name" value="STAGE IV SPORULATION PROTEIN FB"/>
    <property type="match status" value="1"/>
</dbReference>
<gene>
    <name evidence="19" type="ORF">MHY01S_32460</name>
</gene>
<comment type="subcellular location">
    <subcellularLocation>
        <location evidence="1 14">Cell membrane</location>
        <topology evidence="1 14">Multi-pass membrane protein</topology>
    </subcellularLocation>
</comment>
<protein>
    <recommendedName>
        <fullName evidence="14">Zinc metalloprotease</fullName>
    </recommendedName>
</protein>
<keyword evidence="11 14" id="KW-0482">Metalloprotease</keyword>
<evidence type="ECO:0000256" key="15">
    <source>
        <dbReference type="PIRSR" id="PIRSR006404-1"/>
    </source>
</evidence>
<feature type="domain" description="CBS" evidence="18">
    <location>
        <begin position="312"/>
        <end position="369"/>
    </location>
</feature>
<evidence type="ECO:0000256" key="16">
    <source>
        <dbReference type="PIRSR" id="PIRSR006404-2"/>
    </source>
</evidence>
<evidence type="ECO:0000256" key="8">
    <source>
        <dbReference type="ARBA" id="ARBA00022801"/>
    </source>
</evidence>
<keyword evidence="10 14" id="KW-1133">Transmembrane helix</keyword>
<organism evidence="19 20">
    <name type="scientific">Meiothermus hypogaeus NBRC 106114</name>
    <dbReference type="NCBI Taxonomy" id="1227553"/>
    <lineage>
        <taxon>Bacteria</taxon>
        <taxon>Thermotogati</taxon>
        <taxon>Deinococcota</taxon>
        <taxon>Deinococci</taxon>
        <taxon>Thermales</taxon>
        <taxon>Thermaceae</taxon>
        <taxon>Meiothermus</taxon>
    </lineage>
</organism>
<dbReference type="Proteomes" id="UP000321197">
    <property type="component" value="Unassembled WGS sequence"/>
</dbReference>
<dbReference type="PROSITE" id="PS51371">
    <property type="entry name" value="CBS"/>
    <property type="match status" value="2"/>
</dbReference>
<evidence type="ECO:0000313" key="20">
    <source>
        <dbReference type="Proteomes" id="UP000321197"/>
    </source>
</evidence>